<name>A0AAU9J6B6_9CILI</name>
<evidence type="ECO:0000313" key="2">
    <source>
        <dbReference type="Proteomes" id="UP001162131"/>
    </source>
</evidence>
<organism evidence="1 2">
    <name type="scientific">Blepharisma stoltei</name>
    <dbReference type="NCBI Taxonomy" id="1481888"/>
    <lineage>
        <taxon>Eukaryota</taxon>
        <taxon>Sar</taxon>
        <taxon>Alveolata</taxon>
        <taxon>Ciliophora</taxon>
        <taxon>Postciliodesmatophora</taxon>
        <taxon>Heterotrichea</taxon>
        <taxon>Heterotrichida</taxon>
        <taxon>Blepharismidae</taxon>
        <taxon>Blepharisma</taxon>
    </lineage>
</organism>
<sequence length="87" mass="9730">MAKIYATIKAKLKKKSNTAVIPEAVRINASELTVIPESTRINVPEFGDFQIRVSQTELLALRNSAYNSNDTILSQKDEQKVSDLDHI</sequence>
<reference evidence="1" key="1">
    <citation type="submission" date="2021-09" db="EMBL/GenBank/DDBJ databases">
        <authorList>
            <consortium name="AG Swart"/>
            <person name="Singh M."/>
            <person name="Singh A."/>
            <person name="Seah K."/>
            <person name="Emmerich C."/>
        </authorList>
    </citation>
    <scope>NUCLEOTIDE SEQUENCE</scope>
    <source>
        <strain evidence="1">ATCC30299</strain>
    </source>
</reference>
<comment type="caution">
    <text evidence="1">The sequence shown here is derived from an EMBL/GenBank/DDBJ whole genome shotgun (WGS) entry which is preliminary data.</text>
</comment>
<accession>A0AAU9J6B6</accession>
<dbReference type="EMBL" id="CAJZBQ010000021">
    <property type="protein sequence ID" value="CAG9319082.1"/>
    <property type="molecule type" value="Genomic_DNA"/>
</dbReference>
<evidence type="ECO:0000313" key="1">
    <source>
        <dbReference type="EMBL" id="CAG9319082.1"/>
    </source>
</evidence>
<protein>
    <submittedName>
        <fullName evidence="1">Uncharacterized protein</fullName>
    </submittedName>
</protein>
<keyword evidence="2" id="KW-1185">Reference proteome</keyword>
<gene>
    <name evidence="1" type="ORF">BSTOLATCC_MIC22432</name>
</gene>
<dbReference type="Proteomes" id="UP001162131">
    <property type="component" value="Unassembled WGS sequence"/>
</dbReference>
<proteinExistence type="predicted"/>
<dbReference type="AlphaFoldDB" id="A0AAU9J6B6"/>